<reference evidence="2 3" key="1">
    <citation type="journal article" date="2024" name="Nat. Commun.">
        <title>Phylogenomics reveals the evolutionary origins of lichenization in chlorophyte algae.</title>
        <authorList>
            <person name="Puginier C."/>
            <person name="Libourel C."/>
            <person name="Otte J."/>
            <person name="Skaloud P."/>
            <person name="Haon M."/>
            <person name="Grisel S."/>
            <person name="Petersen M."/>
            <person name="Berrin J.G."/>
            <person name="Delaux P.M."/>
            <person name="Dal Grande F."/>
            <person name="Keller J."/>
        </authorList>
    </citation>
    <scope>NUCLEOTIDE SEQUENCE [LARGE SCALE GENOMIC DNA]</scope>
    <source>
        <strain evidence="2 3">SAG 2145</strain>
    </source>
</reference>
<proteinExistence type="predicted"/>
<gene>
    <name evidence="2" type="ORF">WJX74_000645</name>
</gene>
<accession>A0AAW1RAJ3</accession>
<evidence type="ECO:0000313" key="3">
    <source>
        <dbReference type="Proteomes" id="UP001438707"/>
    </source>
</evidence>
<feature type="region of interest" description="Disordered" evidence="1">
    <location>
        <begin position="140"/>
        <end position="169"/>
    </location>
</feature>
<sequence>MPKAKAARKENVDVNLRRGTMNYAQALDFPTRHLGLALPPTFRQNMADDWVRAATGHAWKINQRRKTPAEYDENSKASDRRFLKLLLEMYPEDADDISDTQMAVAAEPGVSVGQQWAIGSDQYTRQHERQNLLAAERELAKQRGARRARKGTKRVRKGTKKAARRKASR</sequence>
<name>A0AAW1RAJ3_9CHLO</name>
<feature type="compositionally biased region" description="Basic residues" evidence="1">
    <location>
        <begin position="143"/>
        <end position="169"/>
    </location>
</feature>
<organism evidence="2 3">
    <name type="scientific">Apatococcus lobatus</name>
    <dbReference type="NCBI Taxonomy" id="904363"/>
    <lineage>
        <taxon>Eukaryota</taxon>
        <taxon>Viridiplantae</taxon>
        <taxon>Chlorophyta</taxon>
        <taxon>core chlorophytes</taxon>
        <taxon>Trebouxiophyceae</taxon>
        <taxon>Chlorellales</taxon>
        <taxon>Chlorellaceae</taxon>
        <taxon>Apatococcus</taxon>
    </lineage>
</organism>
<keyword evidence="3" id="KW-1185">Reference proteome</keyword>
<evidence type="ECO:0000313" key="2">
    <source>
        <dbReference type="EMBL" id="KAK9831030.1"/>
    </source>
</evidence>
<dbReference type="Proteomes" id="UP001438707">
    <property type="component" value="Unassembled WGS sequence"/>
</dbReference>
<protein>
    <submittedName>
        <fullName evidence="2">Uncharacterized protein</fullName>
    </submittedName>
</protein>
<dbReference type="EMBL" id="JALJOS010000014">
    <property type="protein sequence ID" value="KAK9831030.1"/>
    <property type="molecule type" value="Genomic_DNA"/>
</dbReference>
<dbReference type="AlphaFoldDB" id="A0AAW1RAJ3"/>
<comment type="caution">
    <text evidence="2">The sequence shown here is derived from an EMBL/GenBank/DDBJ whole genome shotgun (WGS) entry which is preliminary data.</text>
</comment>
<evidence type="ECO:0000256" key="1">
    <source>
        <dbReference type="SAM" id="MobiDB-lite"/>
    </source>
</evidence>